<gene>
    <name evidence="2" type="ORF">HBR001_LOCUS1917</name>
</gene>
<dbReference type="Proteomes" id="UP001162031">
    <property type="component" value="Unassembled WGS sequence"/>
</dbReference>
<dbReference type="AlphaFoldDB" id="A0AAV0TCZ9"/>
<dbReference type="PANTHER" id="PTHR47372">
    <property type="entry name" value="DAUER UP-REGULATED-RELATED"/>
    <property type="match status" value="1"/>
</dbReference>
<reference evidence="2" key="1">
    <citation type="submission" date="2022-12" db="EMBL/GenBank/DDBJ databases">
        <authorList>
            <person name="Webb A."/>
        </authorList>
    </citation>
    <scope>NUCLEOTIDE SEQUENCE</scope>
    <source>
        <strain evidence="2">Hp1</strain>
    </source>
</reference>
<sequence length="577" mass="61619">MTDLQSKMDAHRPDIDRAREQIHETTQKADSYLTELTKRVDEYQNNHENVEPATKYLKAALDASRSATQKLKTQGQDLSERTVPVALEGMQGVRDSLDELQKQAMAYDDKYTGSKGQEAVDTLHHYVNSGRQLATEALETTSDQLTKLRDAISNMAGQATHGAQVAVGETVRAAEFGDEKLGVSSIGSGVVQKVRDLDARLGVSATAAKVDNTVTGGLGSKVASTTAGIVSESVNYITETLHNAKLAAQESDTAQSIEAKGTEVTDAAAKKKDDLKATFNESVEYGKEKVGMATSKAEEKAGQAKEMAQEKADQVKEKAGEMKETAKEKAGQAKDMAQDKAGQAKDKASQAKDVAQEKAGQAKDKAGEMKETAQDKASQAKDVAQEKAGQAMDKAGEMKETAQDKASQAKDVAQEKAGQAKDKAGEMEDTAKDKASQAKDVAQEKAGQAKDKAGQAKESTKDKVVEAKDKTEEKSGEAKEQSEGIAAKTADMAKNMTEKVKEQVGAAVDTVKGMGTRAEAMATKPKEPTTTQKETNTEKTLEAAKQTRAKKSEAAQTSAGTARKETEGKQKSRMNNK</sequence>
<feature type="region of interest" description="Disordered" evidence="1">
    <location>
        <begin position="513"/>
        <end position="577"/>
    </location>
</feature>
<protein>
    <submittedName>
        <fullName evidence="2">Uncharacterized protein</fullName>
    </submittedName>
</protein>
<feature type="compositionally biased region" description="Basic and acidic residues" evidence="1">
    <location>
        <begin position="394"/>
        <end position="403"/>
    </location>
</feature>
<evidence type="ECO:0000256" key="1">
    <source>
        <dbReference type="SAM" id="MobiDB-lite"/>
    </source>
</evidence>
<evidence type="ECO:0000313" key="2">
    <source>
        <dbReference type="EMBL" id="CAI5717952.1"/>
    </source>
</evidence>
<organism evidence="2 3">
    <name type="scientific">Hyaloperonospora brassicae</name>
    <name type="common">Brassica downy mildew</name>
    <name type="synonym">Peronospora brassicae</name>
    <dbReference type="NCBI Taxonomy" id="162125"/>
    <lineage>
        <taxon>Eukaryota</taxon>
        <taxon>Sar</taxon>
        <taxon>Stramenopiles</taxon>
        <taxon>Oomycota</taxon>
        <taxon>Peronosporomycetes</taxon>
        <taxon>Peronosporales</taxon>
        <taxon>Peronosporaceae</taxon>
        <taxon>Hyaloperonospora</taxon>
    </lineage>
</organism>
<accession>A0AAV0TCZ9</accession>
<feature type="region of interest" description="Disordered" evidence="1">
    <location>
        <begin position="294"/>
        <end position="492"/>
    </location>
</feature>
<feature type="compositionally biased region" description="Basic and acidic residues" evidence="1">
    <location>
        <begin position="1"/>
        <end position="27"/>
    </location>
</feature>
<dbReference type="Gene3D" id="6.10.140.1430">
    <property type="match status" value="3"/>
</dbReference>
<keyword evidence="3" id="KW-1185">Reference proteome</keyword>
<proteinExistence type="predicted"/>
<name>A0AAV0TCZ9_HYABA</name>
<feature type="compositionally biased region" description="Basic and acidic residues" evidence="1">
    <location>
        <begin position="412"/>
        <end position="482"/>
    </location>
</feature>
<feature type="region of interest" description="Disordered" evidence="1">
    <location>
        <begin position="1"/>
        <end position="28"/>
    </location>
</feature>
<dbReference type="EMBL" id="CANTFL010000195">
    <property type="protein sequence ID" value="CAI5717952.1"/>
    <property type="molecule type" value="Genomic_DNA"/>
</dbReference>
<dbReference type="PANTHER" id="PTHR47372:SF5">
    <property type="entry name" value="LATE EMBRYOGENESIS ABUNDANT PROTEIN (LEA) FAMILY PROTEIN"/>
    <property type="match status" value="1"/>
</dbReference>
<evidence type="ECO:0000313" key="3">
    <source>
        <dbReference type="Proteomes" id="UP001162031"/>
    </source>
</evidence>
<comment type="caution">
    <text evidence="2">The sequence shown here is derived from an EMBL/GenBank/DDBJ whole genome shotgun (WGS) entry which is preliminary data.</text>
</comment>
<feature type="compositionally biased region" description="Basic and acidic residues" evidence="1">
    <location>
        <begin position="294"/>
        <end position="374"/>
    </location>
</feature>